<dbReference type="SUPFAM" id="SSF57959">
    <property type="entry name" value="Leucine zipper domain"/>
    <property type="match status" value="1"/>
</dbReference>
<feature type="region of interest" description="Disordered" evidence="6">
    <location>
        <begin position="228"/>
        <end position="291"/>
    </location>
</feature>
<dbReference type="Proteomes" id="UP001152803">
    <property type="component" value="Unassembled WGS sequence"/>
</dbReference>
<gene>
    <name evidence="8" type="ORF">COCON_G00211290</name>
</gene>
<dbReference type="FunFam" id="1.20.5.170:FF:000025">
    <property type="entry name" value="nuclear factor interleukin-3-regulated protein-like"/>
    <property type="match status" value="1"/>
</dbReference>
<feature type="compositionally biased region" description="Basic and acidic residues" evidence="6">
    <location>
        <begin position="437"/>
        <end position="447"/>
    </location>
</feature>
<accession>A0A9Q1D1C5</accession>
<feature type="domain" description="BZIP" evidence="7">
    <location>
        <begin position="154"/>
        <end position="204"/>
    </location>
</feature>
<dbReference type="InterPro" id="IPR047106">
    <property type="entry name" value="NFIL3-like_bZIP"/>
</dbReference>
<feature type="compositionally biased region" description="Low complexity" evidence="6">
    <location>
        <begin position="95"/>
        <end position="111"/>
    </location>
</feature>
<keyword evidence="9" id="KW-1185">Reference proteome</keyword>
<keyword evidence="5" id="KW-0539">Nucleus</keyword>
<organism evidence="8 9">
    <name type="scientific">Conger conger</name>
    <name type="common">Conger eel</name>
    <name type="synonym">Muraena conger</name>
    <dbReference type="NCBI Taxonomy" id="82655"/>
    <lineage>
        <taxon>Eukaryota</taxon>
        <taxon>Metazoa</taxon>
        <taxon>Chordata</taxon>
        <taxon>Craniata</taxon>
        <taxon>Vertebrata</taxon>
        <taxon>Euteleostomi</taxon>
        <taxon>Actinopterygii</taxon>
        <taxon>Neopterygii</taxon>
        <taxon>Teleostei</taxon>
        <taxon>Anguilliformes</taxon>
        <taxon>Congridae</taxon>
        <taxon>Conger</taxon>
    </lineage>
</organism>
<dbReference type="AlphaFoldDB" id="A0A9Q1D1C5"/>
<feature type="region of interest" description="Disordered" evidence="6">
    <location>
        <begin position="397"/>
        <end position="466"/>
    </location>
</feature>
<dbReference type="Pfam" id="PF07716">
    <property type="entry name" value="bZIP_2"/>
    <property type="match status" value="1"/>
</dbReference>
<feature type="region of interest" description="Disordered" evidence="6">
    <location>
        <begin position="1"/>
        <end position="26"/>
    </location>
</feature>
<sequence length="588" mass="63974">MCLSRSSIQLDTVEPRKEGEGGAARRSATFRCKLGTQIHTVKNEDKAEEHWIFNVTTPRLLSRRQLERGRAAGNGRVECDRVTYILPTTTMESLSDQSPTTTTPKSPESFPAFGEAPAPQDQDDGPAKRPSKAKPGSSMSCRRKREFISDEKKDASYWEKRRKNNEAAKRSREKRRINDMVLENRVMALNDENVRLKTELLQLKLRFGLISAAALYFSSGYSSGSQVLMNSDSEGEQGEGRGPLAKYSPRGSVSDMSDASSRDSPEPPGYEIKSERPEGPEGPEGLGLDMEVTGCPSAVQAMFGVHCALGHLEPPSHHRHAAAPEDPAPDRPASAETLAEVTKQLERKTLDSPPYERDYGVARCHDDRKMDAGPAPALLHHSYEEGVARPYRAHLAYLSPQDEEPPVLTYEGGPRVPDEGYYRDHSTSGKDTSSSDGDPRSSDKDASTDDESSPSSSSSCSELGGYRQRLPGCLAPAASAGPALLREAPAEVKGTALPHKLRLKHRALSVGGGDASSPPAALSPVAPALPQHPYLALTHVGQHVGGGAYKDPEEEEEEEDGRSPVGFCRVGEDGRKDYGRNGRNKRRD</sequence>
<reference evidence="8" key="1">
    <citation type="journal article" date="2023" name="Science">
        <title>Genome structures resolve the early diversification of teleost fishes.</title>
        <authorList>
            <person name="Parey E."/>
            <person name="Louis A."/>
            <person name="Montfort J."/>
            <person name="Bouchez O."/>
            <person name="Roques C."/>
            <person name="Iampietro C."/>
            <person name="Lluch J."/>
            <person name="Castinel A."/>
            <person name="Donnadieu C."/>
            <person name="Desvignes T."/>
            <person name="Floi Bucao C."/>
            <person name="Jouanno E."/>
            <person name="Wen M."/>
            <person name="Mejri S."/>
            <person name="Dirks R."/>
            <person name="Jansen H."/>
            <person name="Henkel C."/>
            <person name="Chen W.J."/>
            <person name="Zahm M."/>
            <person name="Cabau C."/>
            <person name="Klopp C."/>
            <person name="Thompson A.W."/>
            <person name="Robinson-Rechavi M."/>
            <person name="Braasch I."/>
            <person name="Lecointre G."/>
            <person name="Bobe J."/>
            <person name="Postlethwait J.H."/>
            <person name="Berthelot C."/>
            <person name="Roest Crollius H."/>
            <person name="Guiguen Y."/>
        </authorList>
    </citation>
    <scope>NUCLEOTIDE SEQUENCE</scope>
    <source>
        <strain evidence="8">Concon-B</strain>
    </source>
</reference>
<proteinExistence type="inferred from homology"/>
<feature type="region of interest" description="Disordered" evidence="6">
    <location>
        <begin position="88"/>
        <end position="146"/>
    </location>
</feature>
<dbReference type="SMART" id="SM00338">
    <property type="entry name" value="BRLZ"/>
    <property type="match status" value="1"/>
</dbReference>
<dbReference type="PANTHER" id="PTHR15284">
    <property type="entry name" value="NUCLEAR FACTOR INTERLEUKIN-3-REGULATED PROTEIN"/>
    <property type="match status" value="1"/>
</dbReference>
<dbReference type="Gene3D" id="1.20.5.170">
    <property type="match status" value="1"/>
</dbReference>
<feature type="compositionally biased region" description="Polar residues" evidence="6">
    <location>
        <begin position="1"/>
        <end position="10"/>
    </location>
</feature>
<evidence type="ECO:0000313" key="8">
    <source>
        <dbReference type="EMBL" id="KAJ8254517.1"/>
    </source>
</evidence>
<feature type="compositionally biased region" description="Basic and acidic residues" evidence="6">
    <location>
        <begin position="343"/>
        <end position="371"/>
    </location>
</feature>
<feature type="compositionally biased region" description="Basic and acidic residues" evidence="6">
    <location>
        <begin position="570"/>
        <end position="580"/>
    </location>
</feature>
<evidence type="ECO:0000256" key="1">
    <source>
        <dbReference type="ARBA" id="ARBA00006079"/>
    </source>
</evidence>
<keyword evidence="4" id="KW-0804">Transcription</keyword>
<dbReference type="GO" id="GO:0003700">
    <property type="term" value="F:DNA-binding transcription factor activity"/>
    <property type="evidence" value="ECO:0007669"/>
    <property type="project" value="InterPro"/>
</dbReference>
<evidence type="ECO:0000259" key="7">
    <source>
        <dbReference type="PROSITE" id="PS50217"/>
    </source>
</evidence>
<dbReference type="EMBL" id="JAFJMO010000016">
    <property type="protein sequence ID" value="KAJ8254517.1"/>
    <property type="molecule type" value="Genomic_DNA"/>
</dbReference>
<comment type="caution">
    <text evidence="8">The sequence shown here is derived from an EMBL/GenBank/DDBJ whole genome shotgun (WGS) entry which is preliminary data.</text>
</comment>
<evidence type="ECO:0000256" key="5">
    <source>
        <dbReference type="ARBA" id="ARBA00023242"/>
    </source>
</evidence>
<feature type="region of interest" description="Disordered" evidence="6">
    <location>
        <begin position="315"/>
        <end position="376"/>
    </location>
</feature>
<dbReference type="PROSITE" id="PS50217">
    <property type="entry name" value="BZIP"/>
    <property type="match status" value="1"/>
</dbReference>
<dbReference type="PROSITE" id="PS00036">
    <property type="entry name" value="BZIP_BASIC"/>
    <property type="match status" value="1"/>
</dbReference>
<dbReference type="GO" id="GO:0005634">
    <property type="term" value="C:nucleus"/>
    <property type="evidence" value="ECO:0007669"/>
    <property type="project" value="TreeGrafter"/>
</dbReference>
<dbReference type="GO" id="GO:0007623">
    <property type="term" value="P:circadian rhythm"/>
    <property type="evidence" value="ECO:0007669"/>
    <property type="project" value="TreeGrafter"/>
</dbReference>
<keyword evidence="3" id="KW-0238">DNA-binding</keyword>
<dbReference type="OrthoDB" id="6151507at2759"/>
<dbReference type="InterPro" id="IPR047229">
    <property type="entry name" value="NFIL3-like"/>
</dbReference>
<evidence type="ECO:0000256" key="4">
    <source>
        <dbReference type="ARBA" id="ARBA00023163"/>
    </source>
</evidence>
<keyword evidence="2" id="KW-0805">Transcription regulation</keyword>
<dbReference type="GO" id="GO:0003677">
    <property type="term" value="F:DNA binding"/>
    <property type="evidence" value="ECO:0007669"/>
    <property type="project" value="UniProtKB-KW"/>
</dbReference>
<evidence type="ECO:0000313" key="9">
    <source>
        <dbReference type="Proteomes" id="UP001152803"/>
    </source>
</evidence>
<name>A0A9Q1D1C5_CONCO</name>
<feature type="region of interest" description="Disordered" evidence="6">
    <location>
        <begin position="543"/>
        <end position="588"/>
    </location>
</feature>
<evidence type="ECO:0000256" key="6">
    <source>
        <dbReference type="SAM" id="MobiDB-lite"/>
    </source>
</evidence>
<evidence type="ECO:0000256" key="3">
    <source>
        <dbReference type="ARBA" id="ARBA00023125"/>
    </source>
</evidence>
<dbReference type="InterPro" id="IPR046347">
    <property type="entry name" value="bZIP_sf"/>
</dbReference>
<dbReference type="CDD" id="cd14694">
    <property type="entry name" value="bZIP_NFIL3"/>
    <property type="match status" value="1"/>
</dbReference>
<dbReference type="InterPro" id="IPR004827">
    <property type="entry name" value="bZIP"/>
</dbReference>
<protein>
    <recommendedName>
        <fullName evidence="7">BZIP domain-containing protein</fullName>
    </recommendedName>
</protein>
<feature type="compositionally biased region" description="Basic and acidic residues" evidence="6">
    <location>
        <begin position="416"/>
        <end position="428"/>
    </location>
</feature>
<dbReference type="PANTHER" id="PTHR15284:SF4">
    <property type="entry name" value="E4 BINDING PROTEIN 4-2"/>
    <property type="match status" value="1"/>
</dbReference>
<comment type="similarity">
    <text evidence="1">Belongs to the bZIP family. NFIL3 subfamily.</text>
</comment>
<evidence type="ECO:0000256" key="2">
    <source>
        <dbReference type="ARBA" id="ARBA00023015"/>
    </source>
</evidence>